<feature type="compositionally biased region" description="Basic residues" evidence="1">
    <location>
        <begin position="89"/>
        <end position="105"/>
    </location>
</feature>
<organism evidence="2 3">
    <name type="scientific">Polarella glacialis</name>
    <name type="common">Dinoflagellate</name>
    <dbReference type="NCBI Taxonomy" id="89957"/>
    <lineage>
        <taxon>Eukaryota</taxon>
        <taxon>Sar</taxon>
        <taxon>Alveolata</taxon>
        <taxon>Dinophyceae</taxon>
        <taxon>Suessiales</taxon>
        <taxon>Suessiaceae</taxon>
        <taxon>Polarella</taxon>
    </lineage>
</organism>
<proteinExistence type="predicted"/>
<feature type="region of interest" description="Disordered" evidence="1">
    <location>
        <begin position="1"/>
        <end position="112"/>
    </location>
</feature>
<name>A0A813IJW4_POLGL</name>
<dbReference type="AlphaFoldDB" id="A0A813IJW4"/>
<reference evidence="2" key="1">
    <citation type="submission" date="2021-02" db="EMBL/GenBank/DDBJ databases">
        <authorList>
            <person name="Dougan E. K."/>
            <person name="Rhodes N."/>
            <person name="Thang M."/>
            <person name="Chan C."/>
        </authorList>
    </citation>
    <scope>NUCLEOTIDE SEQUENCE</scope>
</reference>
<sequence>MDCKDEARDEGEDGQAGEQGVSHGREEGAEDEEQEKQEEDEEDEDEEDEDEEEDEEEQPVRKSARIAARHGQQGAAEEPGVESAEPRRPERRPRGSGRGSGRGRGRGLVPTRRAAAEAELVEARKTNPPWPGFPRTPDPLGEIPFALLDGSSGQWLQCDACACWLQVHPECITIYKSMKFFCRYLTLLNCHETALGDTKRRS</sequence>
<dbReference type="Proteomes" id="UP000626109">
    <property type="component" value="Unassembled WGS sequence"/>
</dbReference>
<comment type="caution">
    <text evidence="2">The sequence shown here is derived from an EMBL/GenBank/DDBJ whole genome shotgun (WGS) entry which is preliminary data.</text>
</comment>
<evidence type="ECO:0000313" key="3">
    <source>
        <dbReference type="Proteomes" id="UP000626109"/>
    </source>
</evidence>
<evidence type="ECO:0000256" key="1">
    <source>
        <dbReference type="SAM" id="MobiDB-lite"/>
    </source>
</evidence>
<accession>A0A813IJW4</accession>
<feature type="compositionally biased region" description="Acidic residues" evidence="1">
    <location>
        <begin position="28"/>
        <end position="57"/>
    </location>
</feature>
<protein>
    <submittedName>
        <fullName evidence="2">Uncharacterized protein</fullName>
    </submittedName>
</protein>
<evidence type="ECO:0000313" key="2">
    <source>
        <dbReference type="EMBL" id="CAE8651938.1"/>
    </source>
</evidence>
<gene>
    <name evidence="2" type="ORF">PGLA2088_LOCUS9349</name>
</gene>
<dbReference type="EMBL" id="CAJNNW010010304">
    <property type="protein sequence ID" value="CAE8651938.1"/>
    <property type="molecule type" value="Genomic_DNA"/>
</dbReference>